<dbReference type="Gene3D" id="3.10.20.30">
    <property type="match status" value="1"/>
</dbReference>
<dbReference type="PANTHER" id="PTHR34472">
    <property type="entry name" value="SULFUR CARRIER PROTEIN THIS"/>
    <property type="match status" value="1"/>
</dbReference>
<protein>
    <submittedName>
        <fullName evidence="1">Thiamine biosynthesis protein ThiS</fullName>
    </submittedName>
</protein>
<dbReference type="PANTHER" id="PTHR34472:SF1">
    <property type="entry name" value="SULFUR CARRIER PROTEIN THIS"/>
    <property type="match status" value="1"/>
</dbReference>
<name>A0A0K8QJB4_9GAMM</name>
<dbReference type="STRING" id="1475481.GCA_000953855_00203"/>
<dbReference type="RefSeq" id="WP_062534230.1">
    <property type="nucleotide sequence ID" value="NZ_DF970136.1"/>
</dbReference>
<evidence type="ECO:0000313" key="1">
    <source>
        <dbReference type="EMBL" id="GAP64919.1"/>
    </source>
</evidence>
<dbReference type="InterPro" id="IPR003749">
    <property type="entry name" value="ThiS/MoaD-like"/>
</dbReference>
<proteinExistence type="predicted"/>
<dbReference type="AlphaFoldDB" id="A0A0K8QJB4"/>
<accession>A0A0K8QJB4</accession>
<reference evidence="1" key="1">
    <citation type="submission" date="2015-08" db="EMBL/GenBank/DDBJ databases">
        <title>Complete DNA Sequence of Pseudomonas syringae pv. actinidiae, the Causal Agent of Kiwifruit Canker Disease.</title>
        <authorList>
            <person name="Rikkerink E.H.A."/>
            <person name="Fineran P.C."/>
        </authorList>
    </citation>
    <scope>NUCLEOTIDE SEQUENCE</scope>
    <source>
        <strain evidence="1">SkMP5</strain>
    </source>
</reference>
<keyword evidence="2" id="KW-1185">Reference proteome</keyword>
<dbReference type="EMBL" id="DF970136">
    <property type="protein sequence ID" value="GAP64919.1"/>
    <property type="molecule type" value="Genomic_DNA"/>
</dbReference>
<organism evidence="1">
    <name type="scientific">Mizugakiibacter sediminis</name>
    <dbReference type="NCBI Taxonomy" id="1475481"/>
    <lineage>
        <taxon>Bacteria</taxon>
        <taxon>Pseudomonadati</taxon>
        <taxon>Pseudomonadota</taxon>
        <taxon>Gammaproteobacteria</taxon>
        <taxon>Lysobacterales</taxon>
        <taxon>Rhodanobacteraceae</taxon>
        <taxon>Mizugakiibacter</taxon>
    </lineage>
</organism>
<dbReference type="Pfam" id="PF02597">
    <property type="entry name" value="ThiS"/>
    <property type="match status" value="1"/>
</dbReference>
<dbReference type="OrthoDB" id="9800283at2"/>
<evidence type="ECO:0000313" key="2">
    <source>
        <dbReference type="Proteomes" id="UP000253740"/>
    </source>
</evidence>
<dbReference type="NCBIfam" id="TIGR01683">
    <property type="entry name" value="thiS"/>
    <property type="match status" value="1"/>
</dbReference>
<dbReference type="InterPro" id="IPR012675">
    <property type="entry name" value="Beta-grasp_dom_sf"/>
</dbReference>
<dbReference type="SUPFAM" id="SSF54285">
    <property type="entry name" value="MoaD/ThiS"/>
    <property type="match status" value="1"/>
</dbReference>
<dbReference type="InterPro" id="IPR010035">
    <property type="entry name" value="Thi_S"/>
</dbReference>
<gene>
    <name evidence="1" type="ORF">MBSD_n0202</name>
</gene>
<dbReference type="Proteomes" id="UP000253740">
    <property type="component" value="Unassembled WGS sequence"/>
</dbReference>
<dbReference type="InterPro" id="IPR016155">
    <property type="entry name" value="Mopterin_synth/thiamin_S_b"/>
</dbReference>
<sequence length="66" mass="7142">MQILLNGNPRECADGTTVALLLEEAGYGGRRVAVEVNREIVPRSLHTKYVLAENDRVEIVHAIGGG</sequence>
<dbReference type="CDD" id="cd00565">
    <property type="entry name" value="Ubl_ThiS"/>
    <property type="match status" value="1"/>
</dbReference>